<feature type="binding site" description="axial binding residue" evidence="9">
    <location>
        <position position="435"/>
    </location>
    <ligand>
        <name>heme</name>
        <dbReference type="ChEBI" id="CHEBI:30413"/>
    </ligand>
    <ligandPart>
        <name>Fe</name>
        <dbReference type="ChEBI" id="CHEBI:18248"/>
    </ligandPart>
</feature>
<keyword evidence="3 9" id="KW-0349">Heme</keyword>
<dbReference type="PANTHER" id="PTHR47947:SF3">
    <property type="entry name" value="CYTOCHROME P450 81D1-LIKE"/>
    <property type="match status" value="1"/>
</dbReference>
<reference evidence="12 13" key="1">
    <citation type="journal article" date="2018" name="PLoS Genet.">
        <title>Population sequencing reveals clonal diversity and ancestral inbreeding in the grapevine cultivar Chardonnay.</title>
        <authorList>
            <person name="Roach M.J."/>
            <person name="Johnson D.L."/>
            <person name="Bohlmann J."/>
            <person name="van Vuuren H.J."/>
            <person name="Jones S.J."/>
            <person name="Pretorius I.S."/>
            <person name="Schmidt S.A."/>
            <person name="Borneman A.R."/>
        </authorList>
    </citation>
    <scope>NUCLEOTIDE SEQUENCE [LARGE SCALE GENOMIC DNA]</scope>
    <source>
        <strain evidence="13">cv. Chardonnay</strain>
        <tissue evidence="12">Leaf</tissue>
    </source>
</reference>
<dbReference type="Pfam" id="PF00067">
    <property type="entry name" value="p450"/>
    <property type="match status" value="1"/>
</dbReference>
<comment type="caution">
    <text evidence="12">The sequence shown here is derived from an EMBL/GenBank/DDBJ whole genome shotgun (WGS) entry which is preliminary data.</text>
</comment>
<evidence type="ECO:0000256" key="6">
    <source>
        <dbReference type="ARBA" id="ARBA00023004"/>
    </source>
</evidence>
<dbReference type="InterPro" id="IPR001128">
    <property type="entry name" value="Cyt_P450"/>
</dbReference>
<dbReference type="GO" id="GO:0020037">
    <property type="term" value="F:heme binding"/>
    <property type="evidence" value="ECO:0007669"/>
    <property type="project" value="InterPro"/>
</dbReference>
<evidence type="ECO:0000256" key="1">
    <source>
        <dbReference type="ARBA" id="ARBA00004370"/>
    </source>
</evidence>
<evidence type="ECO:0000256" key="10">
    <source>
        <dbReference type="RuleBase" id="RU000461"/>
    </source>
</evidence>
<dbReference type="GO" id="GO:0004497">
    <property type="term" value="F:monooxygenase activity"/>
    <property type="evidence" value="ECO:0007669"/>
    <property type="project" value="UniProtKB-KW"/>
</dbReference>
<dbReference type="PRINTS" id="PR00463">
    <property type="entry name" value="EP450I"/>
</dbReference>
<dbReference type="GO" id="GO:0016020">
    <property type="term" value="C:membrane"/>
    <property type="evidence" value="ECO:0007669"/>
    <property type="project" value="UniProtKB-SubCell"/>
</dbReference>
<comment type="cofactor">
    <cofactor evidence="9">
        <name>heme</name>
        <dbReference type="ChEBI" id="CHEBI:30413"/>
    </cofactor>
</comment>
<evidence type="ECO:0000256" key="9">
    <source>
        <dbReference type="PIRSR" id="PIRSR602401-1"/>
    </source>
</evidence>
<evidence type="ECO:0000256" key="4">
    <source>
        <dbReference type="ARBA" id="ARBA00022723"/>
    </source>
</evidence>
<dbReference type="InterPro" id="IPR050651">
    <property type="entry name" value="Plant_Cytochrome_P450_Monoox"/>
</dbReference>
<dbReference type="InterPro" id="IPR002401">
    <property type="entry name" value="Cyt_P450_E_grp-I"/>
</dbReference>
<keyword evidence="7 10" id="KW-0503">Monooxygenase</keyword>
<dbReference type="GO" id="GO:0016705">
    <property type="term" value="F:oxidoreductase activity, acting on paired donors, with incorporation or reduction of molecular oxygen"/>
    <property type="evidence" value="ECO:0007669"/>
    <property type="project" value="InterPro"/>
</dbReference>
<organism evidence="12 13">
    <name type="scientific">Vitis vinifera</name>
    <name type="common">Grape</name>
    <dbReference type="NCBI Taxonomy" id="29760"/>
    <lineage>
        <taxon>Eukaryota</taxon>
        <taxon>Viridiplantae</taxon>
        <taxon>Streptophyta</taxon>
        <taxon>Embryophyta</taxon>
        <taxon>Tracheophyta</taxon>
        <taxon>Spermatophyta</taxon>
        <taxon>Magnoliopsida</taxon>
        <taxon>eudicotyledons</taxon>
        <taxon>Gunneridae</taxon>
        <taxon>Pentapetalae</taxon>
        <taxon>rosids</taxon>
        <taxon>Vitales</taxon>
        <taxon>Vitaceae</taxon>
        <taxon>Viteae</taxon>
        <taxon>Vitis</taxon>
    </lineage>
</organism>
<evidence type="ECO:0000256" key="11">
    <source>
        <dbReference type="SAM" id="Phobius"/>
    </source>
</evidence>
<comment type="similarity">
    <text evidence="2 10">Belongs to the cytochrome P450 family.</text>
</comment>
<dbReference type="InterPro" id="IPR017972">
    <property type="entry name" value="Cyt_P450_CS"/>
</dbReference>
<dbReference type="EMBL" id="QGNW01001459">
    <property type="protein sequence ID" value="RVW40393.1"/>
    <property type="molecule type" value="Genomic_DNA"/>
</dbReference>
<keyword evidence="11" id="KW-1133">Transmembrane helix</keyword>
<dbReference type="AlphaFoldDB" id="A0A438DY19"/>
<feature type="transmembrane region" description="Helical" evidence="11">
    <location>
        <begin position="6"/>
        <end position="23"/>
    </location>
</feature>
<evidence type="ECO:0000256" key="7">
    <source>
        <dbReference type="ARBA" id="ARBA00023033"/>
    </source>
</evidence>
<gene>
    <name evidence="12" type="primary">CYP81E8_5</name>
    <name evidence="12" type="ORF">CK203_090017</name>
</gene>
<keyword evidence="8 11" id="KW-0472">Membrane</keyword>
<name>A0A438DY19_VITVI</name>
<dbReference type="InterPro" id="IPR036396">
    <property type="entry name" value="Cyt_P450_sf"/>
</dbReference>
<keyword evidence="6 9" id="KW-0408">Iron</keyword>
<evidence type="ECO:0000256" key="3">
    <source>
        <dbReference type="ARBA" id="ARBA00022617"/>
    </source>
</evidence>
<proteinExistence type="inferred from homology"/>
<keyword evidence="11" id="KW-0812">Transmembrane</keyword>
<dbReference type="FunFam" id="1.10.630.10:FF:000023">
    <property type="entry name" value="Cytochrome P450 family protein"/>
    <property type="match status" value="1"/>
</dbReference>
<comment type="subcellular location">
    <subcellularLocation>
        <location evidence="1">Membrane</location>
    </subcellularLocation>
</comment>
<protein>
    <submittedName>
        <fullName evidence="12">Cytochrome P450 81E8</fullName>
    </submittedName>
</protein>
<evidence type="ECO:0000313" key="13">
    <source>
        <dbReference type="Proteomes" id="UP000288805"/>
    </source>
</evidence>
<evidence type="ECO:0000313" key="12">
    <source>
        <dbReference type="EMBL" id="RVW40393.1"/>
    </source>
</evidence>
<dbReference type="Proteomes" id="UP000288805">
    <property type="component" value="Unassembled WGS sequence"/>
</dbReference>
<sequence length="512" mass="58771">MEMLYFYIPLFFVLYVFTSHFLHKFRNLPPSPFPTVPLIGHLYLLKKPLHRTLSKISDRHGPILFLRFGSRPVLLVSSPSASEECFTKNDVVFANRPRLIAGKHLGYNYTSMSWAPHGDHWRNLRRISSFEILSSNRLQTLSGIRSDEVRSLVRWLFKNQSQMVEMKSAFFEMTLNVMMKMIGGKRYYGENIGEVEEARMFREMVSETFQLAGATNMVDFLPILGWLGLKGTERRLIKLQKRRESFIQNLIEEHRRKGSNCEGRQKTMIEVLLSLQETEPEYYTDEIIRGLMLSMLTGGTDTSAGTMEWALSLLLNNPKVLKKAHQEIDDRLGHDRLIEELDLAQLPYLRSIIKETLRMYPAGPLLVPHESSKECSVGGFRIPQGTMLLVNLWAIQSDHKIWGDPTEFRPERFEGVEGDRDGFKFVPFGSGRRGCPGEALAIRIVGLALGSLIQCFDWERVDEQMVDMTEGVVSLCLRLSLYWRSVGLVQPWSTSFPNSETIKPQAPTWLVS</sequence>
<dbReference type="Gene3D" id="1.10.630.10">
    <property type="entry name" value="Cytochrome P450"/>
    <property type="match status" value="1"/>
</dbReference>
<evidence type="ECO:0000256" key="5">
    <source>
        <dbReference type="ARBA" id="ARBA00023002"/>
    </source>
</evidence>
<dbReference type="SUPFAM" id="SSF48264">
    <property type="entry name" value="Cytochrome P450"/>
    <property type="match status" value="1"/>
</dbReference>
<evidence type="ECO:0000256" key="8">
    <source>
        <dbReference type="ARBA" id="ARBA00023136"/>
    </source>
</evidence>
<dbReference type="CDD" id="cd20653">
    <property type="entry name" value="CYP81"/>
    <property type="match status" value="1"/>
</dbReference>
<keyword evidence="4 9" id="KW-0479">Metal-binding</keyword>
<dbReference type="GO" id="GO:0005506">
    <property type="term" value="F:iron ion binding"/>
    <property type="evidence" value="ECO:0007669"/>
    <property type="project" value="InterPro"/>
</dbReference>
<accession>A0A438DY19</accession>
<keyword evidence="5 10" id="KW-0560">Oxidoreductase</keyword>
<dbReference type="PRINTS" id="PR00385">
    <property type="entry name" value="P450"/>
</dbReference>
<evidence type="ECO:0000256" key="2">
    <source>
        <dbReference type="ARBA" id="ARBA00010617"/>
    </source>
</evidence>
<dbReference type="PROSITE" id="PS00086">
    <property type="entry name" value="CYTOCHROME_P450"/>
    <property type="match status" value="1"/>
</dbReference>
<dbReference type="PANTHER" id="PTHR47947">
    <property type="entry name" value="CYTOCHROME P450 82C3-RELATED"/>
    <property type="match status" value="1"/>
</dbReference>